<accession>A0A8X8BE50</accession>
<sequence length="83" mass="9529">MFKTVRLGKEGQIVAAVISTPSGSVEYTIFHIAEKRMELNCDLGDVFFHWRFNQMGEEVSLRWTELDVQETDDFGSSELLGER</sequence>
<evidence type="ECO:0000313" key="1">
    <source>
        <dbReference type="EMBL" id="KAG2330462.1"/>
    </source>
</evidence>
<name>A0A8X8BE50_BRACI</name>
<reference evidence="1 2" key="1">
    <citation type="submission" date="2020-02" db="EMBL/GenBank/DDBJ databases">
        <authorList>
            <person name="Ma Q."/>
            <person name="Huang Y."/>
            <person name="Song X."/>
            <person name="Pei D."/>
        </authorList>
    </citation>
    <scope>NUCLEOTIDE SEQUENCE [LARGE SCALE GENOMIC DNA]</scope>
    <source>
        <strain evidence="1">Sxm20200214</strain>
        <tissue evidence="1">Leaf</tissue>
    </source>
</reference>
<gene>
    <name evidence="1" type="ORF">Bca52824_001642</name>
</gene>
<protein>
    <submittedName>
        <fullName evidence="1">Uncharacterized protein</fullName>
    </submittedName>
</protein>
<proteinExistence type="predicted"/>
<dbReference type="Proteomes" id="UP000886595">
    <property type="component" value="Unassembled WGS sequence"/>
</dbReference>
<comment type="caution">
    <text evidence="1">The sequence shown here is derived from an EMBL/GenBank/DDBJ whole genome shotgun (WGS) entry which is preliminary data.</text>
</comment>
<organism evidence="1 2">
    <name type="scientific">Brassica carinata</name>
    <name type="common">Ethiopian mustard</name>
    <name type="synonym">Abyssinian cabbage</name>
    <dbReference type="NCBI Taxonomy" id="52824"/>
    <lineage>
        <taxon>Eukaryota</taxon>
        <taxon>Viridiplantae</taxon>
        <taxon>Streptophyta</taxon>
        <taxon>Embryophyta</taxon>
        <taxon>Tracheophyta</taxon>
        <taxon>Spermatophyta</taxon>
        <taxon>Magnoliopsida</taxon>
        <taxon>eudicotyledons</taxon>
        <taxon>Gunneridae</taxon>
        <taxon>Pentapetalae</taxon>
        <taxon>rosids</taxon>
        <taxon>malvids</taxon>
        <taxon>Brassicales</taxon>
        <taxon>Brassicaceae</taxon>
        <taxon>Brassiceae</taxon>
        <taxon>Brassica</taxon>
    </lineage>
</organism>
<dbReference type="AlphaFoldDB" id="A0A8X8BE50"/>
<evidence type="ECO:0000313" key="2">
    <source>
        <dbReference type="Proteomes" id="UP000886595"/>
    </source>
</evidence>
<dbReference type="OrthoDB" id="1938526at2759"/>
<keyword evidence="2" id="KW-1185">Reference proteome</keyword>
<dbReference type="EMBL" id="JAAMPC010000001">
    <property type="protein sequence ID" value="KAG2330462.1"/>
    <property type="molecule type" value="Genomic_DNA"/>
</dbReference>